<feature type="region of interest" description="Disordered" evidence="1">
    <location>
        <begin position="31"/>
        <end position="50"/>
    </location>
</feature>
<protein>
    <submittedName>
        <fullName evidence="2">Uncharacterized protein</fullName>
    </submittedName>
</protein>
<evidence type="ECO:0000313" key="3">
    <source>
        <dbReference type="Proteomes" id="UP001287356"/>
    </source>
</evidence>
<proteinExistence type="predicted"/>
<organism evidence="2 3">
    <name type="scientific">Lasiosphaeria ovina</name>
    <dbReference type="NCBI Taxonomy" id="92902"/>
    <lineage>
        <taxon>Eukaryota</taxon>
        <taxon>Fungi</taxon>
        <taxon>Dikarya</taxon>
        <taxon>Ascomycota</taxon>
        <taxon>Pezizomycotina</taxon>
        <taxon>Sordariomycetes</taxon>
        <taxon>Sordariomycetidae</taxon>
        <taxon>Sordariales</taxon>
        <taxon>Lasiosphaeriaceae</taxon>
        <taxon>Lasiosphaeria</taxon>
    </lineage>
</organism>
<accession>A0AAE0KC86</accession>
<dbReference type="AlphaFoldDB" id="A0AAE0KC86"/>
<dbReference type="EMBL" id="JAULSN010000004">
    <property type="protein sequence ID" value="KAK3373492.1"/>
    <property type="molecule type" value="Genomic_DNA"/>
</dbReference>
<dbReference type="Proteomes" id="UP001287356">
    <property type="component" value="Unassembled WGS sequence"/>
</dbReference>
<name>A0AAE0KC86_9PEZI</name>
<reference evidence="2" key="2">
    <citation type="submission" date="2023-06" db="EMBL/GenBank/DDBJ databases">
        <authorList>
            <consortium name="Lawrence Berkeley National Laboratory"/>
            <person name="Haridas S."/>
            <person name="Hensen N."/>
            <person name="Bonometti L."/>
            <person name="Westerberg I."/>
            <person name="Brannstrom I.O."/>
            <person name="Guillou S."/>
            <person name="Cros-Aarteil S."/>
            <person name="Calhoun S."/>
            <person name="Kuo A."/>
            <person name="Mondo S."/>
            <person name="Pangilinan J."/>
            <person name="Riley R."/>
            <person name="Labutti K."/>
            <person name="Andreopoulos B."/>
            <person name="Lipzen A."/>
            <person name="Chen C."/>
            <person name="Yanf M."/>
            <person name="Daum C."/>
            <person name="Ng V."/>
            <person name="Clum A."/>
            <person name="Steindorff A."/>
            <person name="Ohm R."/>
            <person name="Martin F."/>
            <person name="Silar P."/>
            <person name="Natvig D."/>
            <person name="Lalanne C."/>
            <person name="Gautier V."/>
            <person name="Ament-Velasquez S.L."/>
            <person name="Kruys A."/>
            <person name="Hutchinson M.I."/>
            <person name="Powell A.J."/>
            <person name="Barry K."/>
            <person name="Miller A.N."/>
            <person name="Grigoriev I.V."/>
            <person name="Debuchy R."/>
            <person name="Gladieux P."/>
            <person name="Thoren M.H."/>
            <person name="Johannesson H."/>
        </authorList>
    </citation>
    <scope>NUCLEOTIDE SEQUENCE</scope>
    <source>
        <strain evidence="2">CBS 958.72</strain>
    </source>
</reference>
<evidence type="ECO:0000256" key="1">
    <source>
        <dbReference type="SAM" id="MobiDB-lite"/>
    </source>
</evidence>
<comment type="caution">
    <text evidence="2">The sequence shown here is derived from an EMBL/GenBank/DDBJ whole genome shotgun (WGS) entry which is preliminary data.</text>
</comment>
<sequence length="159" mass="17262">MWFLASLAIPARRPARGHLYNHPFWTRKAGRSRPQSLATHSHSPEIRNAGGSLCSRSSRVGLVTPGVGRGGASFLCRVSACGVRGYQALGMQKASMLFGASHHGSHLWLAWTMKDGGNETGREGGPPTIARNAPRAGLATRWLSVATHTYFRHQQYNVS</sequence>
<keyword evidence="3" id="KW-1185">Reference proteome</keyword>
<gene>
    <name evidence="2" type="ORF">B0T24DRAFT_623515</name>
</gene>
<reference evidence="2" key="1">
    <citation type="journal article" date="2023" name="Mol. Phylogenet. Evol.">
        <title>Genome-scale phylogeny and comparative genomics of the fungal order Sordariales.</title>
        <authorList>
            <person name="Hensen N."/>
            <person name="Bonometti L."/>
            <person name="Westerberg I."/>
            <person name="Brannstrom I.O."/>
            <person name="Guillou S."/>
            <person name="Cros-Aarteil S."/>
            <person name="Calhoun S."/>
            <person name="Haridas S."/>
            <person name="Kuo A."/>
            <person name="Mondo S."/>
            <person name="Pangilinan J."/>
            <person name="Riley R."/>
            <person name="LaButti K."/>
            <person name="Andreopoulos B."/>
            <person name="Lipzen A."/>
            <person name="Chen C."/>
            <person name="Yan M."/>
            <person name="Daum C."/>
            <person name="Ng V."/>
            <person name="Clum A."/>
            <person name="Steindorff A."/>
            <person name="Ohm R.A."/>
            <person name="Martin F."/>
            <person name="Silar P."/>
            <person name="Natvig D.O."/>
            <person name="Lalanne C."/>
            <person name="Gautier V."/>
            <person name="Ament-Velasquez S.L."/>
            <person name="Kruys A."/>
            <person name="Hutchinson M.I."/>
            <person name="Powell A.J."/>
            <person name="Barry K."/>
            <person name="Miller A.N."/>
            <person name="Grigoriev I.V."/>
            <person name="Debuchy R."/>
            <person name="Gladieux P."/>
            <person name="Hiltunen Thoren M."/>
            <person name="Johannesson H."/>
        </authorList>
    </citation>
    <scope>NUCLEOTIDE SEQUENCE</scope>
    <source>
        <strain evidence="2">CBS 958.72</strain>
    </source>
</reference>
<evidence type="ECO:0000313" key="2">
    <source>
        <dbReference type="EMBL" id="KAK3373492.1"/>
    </source>
</evidence>